<dbReference type="Proteomes" id="UP000054166">
    <property type="component" value="Unassembled WGS sequence"/>
</dbReference>
<dbReference type="InParanoid" id="A0A0C3FE25"/>
<name>A0A0C3FE25_PILCF</name>
<accession>A0A0C3FE25</accession>
<organism evidence="1 2">
    <name type="scientific">Piloderma croceum (strain F 1598)</name>
    <dbReference type="NCBI Taxonomy" id="765440"/>
    <lineage>
        <taxon>Eukaryota</taxon>
        <taxon>Fungi</taxon>
        <taxon>Dikarya</taxon>
        <taxon>Basidiomycota</taxon>
        <taxon>Agaricomycotina</taxon>
        <taxon>Agaricomycetes</taxon>
        <taxon>Agaricomycetidae</taxon>
        <taxon>Atheliales</taxon>
        <taxon>Atheliaceae</taxon>
        <taxon>Piloderma</taxon>
    </lineage>
</organism>
<dbReference type="PANTHER" id="PTHR21310:SF15">
    <property type="entry name" value="AMINOGLYCOSIDE PHOSPHOTRANSFERASE DOMAIN-CONTAINING PROTEIN"/>
    <property type="match status" value="1"/>
</dbReference>
<evidence type="ECO:0008006" key="3">
    <source>
        <dbReference type="Google" id="ProtNLM"/>
    </source>
</evidence>
<dbReference type="HOGENOM" id="CLU_1074061_0_0_1"/>
<reference evidence="2" key="2">
    <citation type="submission" date="2015-01" db="EMBL/GenBank/DDBJ databases">
        <title>Evolutionary Origins and Diversification of the Mycorrhizal Mutualists.</title>
        <authorList>
            <consortium name="DOE Joint Genome Institute"/>
            <consortium name="Mycorrhizal Genomics Consortium"/>
            <person name="Kohler A."/>
            <person name="Kuo A."/>
            <person name="Nagy L.G."/>
            <person name="Floudas D."/>
            <person name="Copeland A."/>
            <person name="Barry K.W."/>
            <person name="Cichocki N."/>
            <person name="Veneault-Fourrey C."/>
            <person name="LaButti K."/>
            <person name="Lindquist E.A."/>
            <person name="Lipzen A."/>
            <person name="Lundell T."/>
            <person name="Morin E."/>
            <person name="Murat C."/>
            <person name="Riley R."/>
            <person name="Ohm R."/>
            <person name="Sun H."/>
            <person name="Tunlid A."/>
            <person name="Henrissat B."/>
            <person name="Grigoriev I.V."/>
            <person name="Hibbett D.S."/>
            <person name="Martin F."/>
        </authorList>
    </citation>
    <scope>NUCLEOTIDE SEQUENCE [LARGE SCALE GENOMIC DNA]</scope>
    <source>
        <strain evidence="2">F 1598</strain>
    </source>
</reference>
<evidence type="ECO:0000313" key="2">
    <source>
        <dbReference type="Proteomes" id="UP000054166"/>
    </source>
</evidence>
<dbReference type="PANTHER" id="PTHR21310">
    <property type="entry name" value="AMINOGLYCOSIDE PHOSPHOTRANSFERASE-RELATED-RELATED"/>
    <property type="match status" value="1"/>
</dbReference>
<protein>
    <recommendedName>
        <fullName evidence="3">Aminoglycoside phosphotransferase domain-containing protein</fullName>
    </recommendedName>
</protein>
<dbReference type="EMBL" id="KN832993">
    <property type="protein sequence ID" value="KIM82660.1"/>
    <property type="molecule type" value="Genomic_DNA"/>
</dbReference>
<reference evidence="1 2" key="1">
    <citation type="submission" date="2014-04" db="EMBL/GenBank/DDBJ databases">
        <authorList>
            <consortium name="DOE Joint Genome Institute"/>
            <person name="Kuo A."/>
            <person name="Tarkka M."/>
            <person name="Buscot F."/>
            <person name="Kohler A."/>
            <person name="Nagy L.G."/>
            <person name="Floudas D."/>
            <person name="Copeland A."/>
            <person name="Barry K.W."/>
            <person name="Cichocki N."/>
            <person name="Veneault-Fourrey C."/>
            <person name="LaButti K."/>
            <person name="Lindquist E.A."/>
            <person name="Lipzen A."/>
            <person name="Lundell T."/>
            <person name="Morin E."/>
            <person name="Murat C."/>
            <person name="Sun H."/>
            <person name="Tunlid A."/>
            <person name="Henrissat B."/>
            <person name="Grigoriev I.V."/>
            <person name="Hibbett D.S."/>
            <person name="Martin F."/>
            <person name="Nordberg H.P."/>
            <person name="Cantor M.N."/>
            <person name="Hua S.X."/>
        </authorList>
    </citation>
    <scope>NUCLEOTIDE SEQUENCE [LARGE SCALE GENOMIC DNA]</scope>
    <source>
        <strain evidence="1 2">F 1598</strain>
    </source>
</reference>
<gene>
    <name evidence="1" type="ORF">PILCRDRAFT_453378</name>
</gene>
<evidence type="ECO:0000313" key="1">
    <source>
        <dbReference type="EMBL" id="KIM82660.1"/>
    </source>
</evidence>
<dbReference type="OrthoDB" id="8300194at2759"/>
<dbReference type="AlphaFoldDB" id="A0A0C3FE25"/>
<dbReference type="InterPro" id="IPR011009">
    <property type="entry name" value="Kinase-like_dom_sf"/>
</dbReference>
<proteinExistence type="predicted"/>
<sequence length="259" mass="28937">MALPMSQLIRVSSVFQSPSTKSTAVCDDAFSLPLRFLIVPEDPSAASFTLDSSMKVIKFDDSGIFLEKKTEGVEFEDMTIDIIFCPEGDVLLSPAEVLALLPSGLVLHNIGSQVVKIGDDFVVKYGFGVLATKVHSMNFVHKHTNILVPRVHLAFRHNDELYIVMQYVEGATLEARWNMMDDNTRTATLLQLSGYLRQLRALENPSSSPGPVDQTACRGRWFTIYNACRSFSNPRRAGNVVQSQNGNRSWIYRAIHRPL</sequence>
<dbReference type="InterPro" id="IPR051678">
    <property type="entry name" value="AGP_Transferase"/>
</dbReference>
<dbReference type="STRING" id="765440.A0A0C3FE25"/>
<keyword evidence="2" id="KW-1185">Reference proteome</keyword>
<dbReference type="SUPFAM" id="SSF56112">
    <property type="entry name" value="Protein kinase-like (PK-like)"/>
    <property type="match status" value="1"/>
</dbReference>